<evidence type="ECO:0000256" key="1">
    <source>
        <dbReference type="ARBA" id="ARBA00022679"/>
    </source>
</evidence>
<comment type="caution">
    <text evidence="5">The sequence shown here is derived from an EMBL/GenBank/DDBJ whole genome shotgun (WGS) entry which is preliminary data.</text>
</comment>
<evidence type="ECO:0000256" key="2">
    <source>
        <dbReference type="ARBA" id="ARBA00023315"/>
    </source>
</evidence>
<dbReference type="EMBL" id="VBOY01000014">
    <property type="protein sequence ID" value="TMQ68176.1"/>
    <property type="molecule type" value="Genomic_DNA"/>
</dbReference>
<dbReference type="InterPro" id="IPR016181">
    <property type="entry name" value="Acyl_CoA_acyltransferase"/>
</dbReference>
<organism evidence="5 6">
    <name type="scientific">Eiseniibacteriota bacterium</name>
    <dbReference type="NCBI Taxonomy" id="2212470"/>
    <lineage>
        <taxon>Bacteria</taxon>
        <taxon>Candidatus Eiseniibacteriota</taxon>
    </lineage>
</organism>
<feature type="domain" description="N-acetyltransferase" evidence="4">
    <location>
        <begin position="24"/>
        <end position="184"/>
    </location>
</feature>
<dbReference type="SUPFAM" id="SSF55729">
    <property type="entry name" value="Acyl-CoA N-acyltransferases (Nat)"/>
    <property type="match status" value="1"/>
</dbReference>
<dbReference type="Gene3D" id="3.40.630.30">
    <property type="match status" value="1"/>
</dbReference>
<evidence type="ECO:0000259" key="4">
    <source>
        <dbReference type="PROSITE" id="PS51186"/>
    </source>
</evidence>
<sequence length="199" mass="22206">MPPPSPRPKRARGDRPPRLSTERLVLRPFDLSDARAVQRLAGAREVADTTLHIPHPYRIGMAEAWIGTHREAFAAGRSVTFAIVRKRPRALVGAIGLQLDLAHGRAELGYWIGVPFWGRGYCSEAAAAVLRHGFETLGLHRVHAAHFARNPASGRVMQKVGMGREGCLRGHVRKGDVFEDLEVYGILVGEWRSRRRRTK</sequence>
<reference evidence="5 6" key="1">
    <citation type="journal article" date="2019" name="Nat. Microbiol.">
        <title>Mediterranean grassland soil C-N compound turnover is dependent on rainfall and depth, and is mediated by genomically divergent microorganisms.</title>
        <authorList>
            <person name="Diamond S."/>
            <person name="Andeer P.F."/>
            <person name="Li Z."/>
            <person name="Crits-Christoph A."/>
            <person name="Burstein D."/>
            <person name="Anantharaman K."/>
            <person name="Lane K.R."/>
            <person name="Thomas B.C."/>
            <person name="Pan C."/>
            <person name="Northen T.R."/>
            <person name="Banfield J.F."/>
        </authorList>
    </citation>
    <scope>NUCLEOTIDE SEQUENCE [LARGE SCALE GENOMIC DNA]</scope>
    <source>
        <strain evidence="5">WS_8</strain>
    </source>
</reference>
<evidence type="ECO:0000313" key="5">
    <source>
        <dbReference type="EMBL" id="TMQ68176.1"/>
    </source>
</evidence>
<dbReference type="PROSITE" id="PS51186">
    <property type="entry name" value="GNAT"/>
    <property type="match status" value="1"/>
</dbReference>
<comment type="similarity">
    <text evidence="3">Belongs to the acetyltransferase family. RimJ subfamily.</text>
</comment>
<gene>
    <name evidence="5" type="ORF">E6K78_02285</name>
</gene>
<name>A0A538TX10_UNCEI</name>
<evidence type="ECO:0000313" key="6">
    <source>
        <dbReference type="Proteomes" id="UP000316609"/>
    </source>
</evidence>
<proteinExistence type="inferred from homology"/>
<dbReference type="Proteomes" id="UP000316609">
    <property type="component" value="Unassembled WGS sequence"/>
</dbReference>
<evidence type="ECO:0000256" key="3">
    <source>
        <dbReference type="ARBA" id="ARBA00038502"/>
    </source>
</evidence>
<keyword evidence="2" id="KW-0012">Acyltransferase</keyword>
<keyword evidence="1 5" id="KW-0808">Transferase</keyword>
<dbReference type="GO" id="GO:0016747">
    <property type="term" value="F:acyltransferase activity, transferring groups other than amino-acyl groups"/>
    <property type="evidence" value="ECO:0007669"/>
    <property type="project" value="InterPro"/>
</dbReference>
<protein>
    <submittedName>
        <fullName evidence="5">GNAT family N-acetyltransferase</fullName>
    </submittedName>
</protein>
<accession>A0A538TX10</accession>
<dbReference type="InterPro" id="IPR000182">
    <property type="entry name" value="GNAT_dom"/>
</dbReference>
<dbReference type="PANTHER" id="PTHR43792:SF8">
    <property type="entry name" value="[RIBOSOMAL PROTEIN US5]-ALANINE N-ACETYLTRANSFERASE"/>
    <property type="match status" value="1"/>
</dbReference>
<dbReference type="PANTHER" id="PTHR43792">
    <property type="entry name" value="GNAT FAMILY, PUTATIVE (AFU_ORTHOLOGUE AFUA_3G00765)-RELATED-RELATED"/>
    <property type="match status" value="1"/>
</dbReference>
<dbReference type="Pfam" id="PF13302">
    <property type="entry name" value="Acetyltransf_3"/>
    <property type="match status" value="1"/>
</dbReference>
<dbReference type="InterPro" id="IPR051531">
    <property type="entry name" value="N-acetyltransferase"/>
</dbReference>
<dbReference type="AlphaFoldDB" id="A0A538TX10"/>